<comment type="caution">
    <text evidence="5">The sequence shown here is derived from an EMBL/GenBank/DDBJ whole genome shotgun (WGS) entry which is preliminary data.</text>
</comment>
<dbReference type="Pfam" id="PF13411">
    <property type="entry name" value="MerR_1"/>
    <property type="match status" value="1"/>
</dbReference>
<dbReference type="InterPro" id="IPR000551">
    <property type="entry name" value="MerR-type_HTH_dom"/>
</dbReference>
<dbReference type="InterPro" id="IPR047057">
    <property type="entry name" value="MerR_fam"/>
</dbReference>
<dbReference type="PROSITE" id="PS50937">
    <property type="entry name" value="HTH_MERR_2"/>
    <property type="match status" value="1"/>
</dbReference>
<feature type="domain" description="HTH merR-type" evidence="4">
    <location>
        <begin position="1"/>
        <end position="68"/>
    </location>
</feature>
<gene>
    <name evidence="5" type="ORF">H9849_02465</name>
</gene>
<dbReference type="EMBL" id="DXEQ01000071">
    <property type="protein sequence ID" value="HIX71864.1"/>
    <property type="molecule type" value="Genomic_DNA"/>
</dbReference>
<accession>A0A9D2BE19</accession>
<keyword evidence="2" id="KW-0238">DNA-binding</keyword>
<dbReference type="SMART" id="SM00422">
    <property type="entry name" value="HTH_MERR"/>
    <property type="match status" value="1"/>
</dbReference>
<reference evidence="5" key="1">
    <citation type="journal article" date="2021" name="PeerJ">
        <title>Extensive microbial diversity within the chicken gut microbiome revealed by metagenomics and culture.</title>
        <authorList>
            <person name="Gilroy R."/>
            <person name="Ravi A."/>
            <person name="Getino M."/>
            <person name="Pursley I."/>
            <person name="Horton D.L."/>
            <person name="Alikhan N.F."/>
            <person name="Baker D."/>
            <person name="Gharbi K."/>
            <person name="Hall N."/>
            <person name="Watson M."/>
            <person name="Adriaenssens E.M."/>
            <person name="Foster-Nyarko E."/>
            <person name="Jarju S."/>
            <person name="Secka A."/>
            <person name="Antonio M."/>
            <person name="Oren A."/>
            <person name="Chaudhuri R.R."/>
            <person name="La Ragione R."/>
            <person name="Hildebrand F."/>
            <person name="Pallen M.J."/>
        </authorList>
    </citation>
    <scope>NUCLEOTIDE SEQUENCE</scope>
    <source>
        <strain evidence="5">ChiSxjej3B15-1167</strain>
    </source>
</reference>
<evidence type="ECO:0000313" key="6">
    <source>
        <dbReference type="Proteomes" id="UP000886805"/>
    </source>
</evidence>
<sequence length="291" mass="34248">MRINEAAEKVGMTKRAIKYYEEQGLLTVSKDENGYRNYTEEDIRILKNVSLYRKLGIGIKDIRHILTTGDQSILLRIYQDKLEEKEVRDSEVKALEQFIENGDVSKADELLDHEAFDQAIESLIPGKWSEYYKDHFRPFLHIRIKTEEQKQAFKNLLEYCDETTIKVPFLMTLGVNLAGGIRRETRTAEELTSYYRDMSEADYDTLKANVLKGAKLKSGPLKYHPSYVAQRRMQKELQNKGYNDIFIKNLKILSPKYREYKEAMDAMNDRICRELGIYYDSNYNLIFKDRE</sequence>
<evidence type="ECO:0000256" key="1">
    <source>
        <dbReference type="ARBA" id="ARBA00023015"/>
    </source>
</evidence>
<evidence type="ECO:0000256" key="3">
    <source>
        <dbReference type="ARBA" id="ARBA00023163"/>
    </source>
</evidence>
<dbReference type="PANTHER" id="PTHR30204:SF94">
    <property type="entry name" value="HEAVY METAL-DEPENDENT TRANSCRIPTIONAL REGULATOR HI_0293-RELATED"/>
    <property type="match status" value="1"/>
</dbReference>
<dbReference type="Proteomes" id="UP000886805">
    <property type="component" value="Unassembled WGS sequence"/>
</dbReference>
<dbReference type="GO" id="GO:0003677">
    <property type="term" value="F:DNA binding"/>
    <property type="evidence" value="ECO:0007669"/>
    <property type="project" value="UniProtKB-KW"/>
</dbReference>
<dbReference type="AlphaFoldDB" id="A0A9D2BE19"/>
<dbReference type="GO" id="GO:0003700">
    <property type="term" value="F:DNA-binding transcription factor activity"/>
    <property type="evidence" value="ECO:0007669"/>
    <property type="project" value="InterPro"/>
</dbReference>
<protein>
    <submittedName>
        <fullName evidence="5">MerR family transcriptional regulator</fullName>
    </submittedName>
</protein>
<name>A0A9D2BE19_9FIRM</name>
<dbReference type="PANTHER" id="PTHR30204">
    <property type="entry name" value="REDOX-CYCLING DRUG-SENSING TRANSCRIPTIONAL ACTIVATOR SOXR"/>
    <property type="match status" value="1"/>
</dbReference>
<evidence type="ECO:0000259" key="4">
    <source>
        <dbReference type="PROSITE" id="PS50937"/>
    </source>
</evidence>
<evidence type="ECO:0000256" key="2">
    <source>
        <dbReference type="ARBA" id="ARBA00023125"/>
    </source>
</evidence>
<organism evidence="5 6">
    <name type="scientific">Candidatus Anaerobutyricum stercoripullorum</name>
    <dbReference type="NCBI Taxonomy" id="2838456"/>
    <lineage>
        <taxon>Bacteria</taxon>
        <taxon>Bacillati</taxon>
        <taxon>Bacillota</taxon>
        <taxon>Clostridia</taxon>
        <taxon>Lachnospirales</taxon>
        <taxon>Lachnospiraceae</taxon>
        <taxon>Anaerobutyricum</taxon>
    </lineage>
</organism>
<keyword evidence="3" id="KW-0804">Transcription</keyword>
<dbReference type="CDD" id="cd00592">
    <property type="entry name" value="HTH_MerR-like"/>
    <property type="match status" value="1"/>
</dbReference>
<reference evidence="5" key="2">
    <citation type="submission" date="2021-04" db="EMBL/GenBank/DDBJ databases">
        <authorList>
            <person name="Gilroy R."/>
        </authorList>
    </citation>
    <scope>NUCLEOTIDE SEQUENCE</scope>
    <source>
        <strain evidence="5">ChiSxjej3B15-1167</strain>
    </source>
</reference>
<keyword evidence="1" id="KW-0805">Transcription regulation</keyword>
<dbReference type="InterPro" id="IPR009061">
    <property type="entry name" value="DNA-bd_dom_put_sf"/>
</dbReference>
<evidence type="ECO:0000313" key="5">
    <source>
        <dbReference type="EMBL" id="HIX71864.1"/>
    </source>
</evidence>
<dbReference type="SUPFAM" id="SSF46955">
    <property type="entry name" value="Putative DNA-binding domain"/>
    <property type="match status" value="1"/>
</dbReference>
<proteinExistence type="predicted"/>
<dbReference type="Gene3D" id="1.10.1660.10">
    <property type="match status" value="1"/>
</dbReference>